<accession>A0A1G9DTM6</accession>
<dbReference type="Proteomes" id="UP000199382">
    <property type="component" value="Unassembled WGS sequence"/>
</dbReference>
<dbReference type="EMBL" id="FNEK01000049">
    <property type="protein sequence ID" value="SDK67236.1"/>
    <property type="molecule type" value="Genomic_DNA"/>
</dbReference>
<dbReference type="SUPFAM" id="SSF56059">
    <property type="entry name" value="Glutathione synthetase ATP-binding domain-like"/>
    <property type="match status" value="1"/>
</dbReference>
<dbReference type="AlphaFoldDB" id="A0A1G9DTM6"/>
<keyword evidence="3" id="KW-1185">Reference proteome</keyword>
<evidence type="ECO:0000313" key="2">
    <source>
        <dbReference type="EMBL" id="SDK67236.1"/>
    </source>
</evidence>
<dbReference type="Pfam" id="PF14397">
    <property type="entry name" value="ATPgrasp_ST"/>
    <property type="match status" value="1"/>
</dbReference>
<organism evidence="2 3">
    <name type="scientific">Aliiruegeria lutimaris</name>
    <dbReference type="NCBI Taxonomy" id="571298"/>
    <lineage>
        <taxon>Bacteria</taxon>
        <taxon>Pseudomonadati</taxon>
        <taxon>Pseudomonadota</taxon>
        <taxon>Alphaproteobacteria</taxon>
        <taxon>Rhodobacterales</taxon>
        <taxon>Roseobacteraceae</taxon>
        <taxon>Aliiruegeria</taxon>
    </lineage>
</organism>
<evidence type="ECO:0000259" key="1">
    <source>
        <dbReference type="Pfam" id="PF14397"/>
    </source>
</evidence>
<feature type="domain" description="Alpha-L-glutamate ligase-related protein ATP-grasp" evidence="1">
    <location>
        <begin position="90"/>
        <end position="317"/>
    </location>
</feature>
<dbReference type="InterPro" id="IPR039523">
    <property type="entry name" value="RimK-rel_E_lig_ATP-grasp"/>
</dbReference>
<evidence type="ECO:0000313" key="3">
    <source>
        <dbReference type="Proteomes" id="UP000199382"/>
    </source>
</evidence>
<protein>
    <submittedName>
        <fullName evidence="2">Sugar-transfer associated ATP-grasp</fullName>
    </submittedName>
</protein>
<proteinExistence type="predicted"/>
<sequence length="335" mass="37002">MLAMSVLWPMGAASTAASVGLRERASPVRIIDAWWLAIRYNVPPLEYFLHQLWRSERRARLDDYLYWHENGPALAGLNAVVGGDGELGPVANKQFFSEFCDGLDLPSPRSFGVWKKGDPVGENSLPRANLWLKPSCGSQGIGAERWRWKDGGYRRGALVLTPDAMAEHIAEHARQHSETLVQEVIKAWPSHAPIIGPSPLCARIVTGRRRNGDVDIIDAMAVWPREGSDITQGGHIAMIELHSGQIGPVYEASETCASRQLEGSQLPNWQEALDYVRKGHSELPHFIFLGWDIAFGDGGPVLLEANAGWGCFHFQAVPDHPIADTPFASIVEEYI</sequence>
<dbReference type="STRING" id="571298.SAMN04488026_104913"/>
<name>A0A1G9DTM6_9RHOB</name>
<gene>
    <name evidence="2" type="ORF">SAMN04488026_104913</name>
</gene>
<reference evidence="2 3" key="1">
    <citation type="submission" date="2016-10" db="EMBL/GenBank/DDBJ databases">
        <authorList>
            <person name="de Groot N.N."/>
        </authorList>
    </citation>
    <scope>NUCLEOTIDE SEQUENCE [LARGE SCALE GENOMIC DNA]</scope>
    <source>
        <strain evidence="2 3">DSM 25294</strain>
    </source>
</reference>